<keyword evidence="5 6" id="KW-0472">Membrane</keyword>
<accession>A0ABU2BHG3</accession>
<protein>
    <submittedName>
        <fullName evidence="8">MFS family permease</fullName>
    </submittedName>
</protein>
<comment type="subcellular location">
    <subcellularLocation>
        <location evidence="1">Cell membrane</location>
        <topology evidence="1">Multi-pass membrane protein</topology>
    </subcellularLocation>
</comment>
<evidence type="ECO:0000256" key="6">
    <source>
        <dbReference type="SAM" id="Phobius"/>
    </source>
</evidence>
<feature type="transmembrane region" description="Helical" evidence="6">
    <location>
        <begin position="234"/>
        <end position="259"/>
    </location>
</feature>
<organism evidence="8 9">
    <name type="scientific">Paeniglutamicibacter sulfureus</name>
    <dbReference type="NCBI Taxonomy" id="43666"/>
    <lineage>
        <taxon>Bacteria</taxon>
        <taxon>Bacillati</taxon>
        <taxon>Actinomycetota</taxon>
        <taxon>Actinomycetes</taxon>
        <taxon>Micrococcales</taxon>
        <taxon>Micrococcaceae</taxon>
        <taxon>Paeniglutamicibacter</taxon>
    </lineage>
</organism>
<name>A0ABU2BHG3_9MICC</name>
<feature type="transmembrane region" description="Helical" evidence="6">
    <location>
        <begin position="271"/>
        <end position="289"/>
    </location>
</feature>
<evidence type="ECO:0000256" key="4">
    <source>
        <dbReference type="ARBA" id="ARBA00022989"/>
    </source>
</evidence>
<dbReference type="Pfam" id="PF07690">
    <property type="entry name" value="MFS_1"/>
    <property type="match status" value="1"/>
</dbReference>
<feature type="transmembrane region" description="Helical" evidence="6">
    <location>
        <begin position="329"/>
        <end position="350"/>
    </location>
</feature>
<dbReference type="InterPro" id="IPR011701">
    <property type="entry name" value="MFS"/>
</dbReference>
<evidence type="ECO:0000256" key="2">
    <source>
        <dbReference type="ARBA" id="ARBA00022475"/>
    </source>
</evidence>
<dbReference type="PANTHER" id="PTHR43124">
    <property type="entry name" value="PURINE EFFLUX PUMP PBUE"/>
    <property type="match status" value="1"/>
</dbReference>
<dbReference type="PROSITE" id="PS50850">
    <property type="entry name" value="MFS"/>
    <property type="match status" value="1"/>
</dbReference>
<reference evidence="8 9" key="1">
    <citation type="submission" date="2023-07" db="EMBL/GenBank/DDBJ databases">
        <title>Sequencing the genomes of 1000 actinobacteria strains.</title>
        <authorList>
            <person name="Klenk H.-P."/>
        </authorList>
    </citation>
    <scope>NUCLEOTIDE SEQUENCE [LARGE SCALE GENOMIC DNA]</scope>
    <source>
        <strain evidence="8 9">DSM 20167</strain>
    </source>
</reference>
<dbReference type="InterPro" id="IPR020846">
    <property type="entry name" value="MFS_dom"/>
</dbReference>
<evidence type="ECO:0000313" key="9">
    <source>
        <dbReference type="Proteomes" id="UP001183817"/>
    </source>
</evidence>
<proteinExistence type="predicted"/>
<feature type="domain" description="Major facilitator superfamily (MFS) profile" evidence="7">
    <location>
        <begin position="13"/>
        <end position="385"/>
    </location>
</feature>
<keyword evidence="3 6" id="KW-0812">Transmembrane</keyword>
<gene>
    <name evidence="8" type="ORF">J2S64_001780</name>
</gene>
<feature type="transmembrane region" description="Helical" evidence="6">
    <location>
        <begin position="79"/>
        <end position="98"/>
    </location>
</feature>
<feature type="transmembrane region" description="Helical" evidence="6">
    <location>
        <begin position="143"/>
        <end position="163"/>
    </location>
</feature>
<feature type="transmembrane region" description="Helical" evidence="6">
    <location>
        <begin position="295"/>
        <end position="317"/>
    </location>
</feature>
<dbReference type="Gene3D" id="1.20.1250.20">
    <property type="entry name" value="MFS general substrate transporter like domains"/>
    <property type="match status" value="1"/>
</dbReference>
<evidence type="ECO:0000256" key="1">
    <source>
        <dbReference type="ARBA" id="ARBA00004651"/>
    </source>
</evidence>
<evidence type="ECO:0000256" key="3">
    <source>
        <dbReference type="ARBA" id="ARBA00022692"/>
    </source>
</evidence>
<dbReference type="RefSeq" id="WP_310289766.1">
    <property type="nucleotide sequence ID" value="NZ_BAAAWO010000001.1"/>
</dbReference>
<feature type="transmembrane region" description="Helical" evidence="6">
    <location>
        <begin position="104"/>
        <end position="122"/>
    </location>
</feature>
<dbReference type="InterPro" id="IPR036259">
    <property type="entry name" value="MFS_trans_sf"/>
</dbReference>
<keyword evidence="9" id="KW-1185">Reference proteome</keyword>
<dbReference type="InterPro" id="IPR050189">
    <property type="entry name" value="MFS_Efflux_Transporters"/>
</dbReference>
<dbReference type="EMBL" id="JAVDYI010000001">
    <property type="protein sequence ID" value="MDR7358089.1"/>
    <property type="molecule type" value="Genomic_DNA"/>
</dbReference>
<evidence type="ECO:0000256" key="5">
    <source>
        <dbReference type="ARBA" id="ARBA00023136"/>
    </source>
</evidence>
<feature type="transmembrane region" description="Helical" evidence="6">
    <location>
        <begin position="49"/>
        <end position="67"/>
    </location>
</feature>
<evidence type="ECO:0000259" key="7">
    <source>
        <dbReference type="PROSITE" id="PS50850"/>
    </source>
</evidence>
<keyword evidence="4 6" id="KW-1133">Transmembrane helix</keyword>
<keyword evidence="2" id="KW-1003">Cell membrane</keyword>
<dbReference type="PANTHER" id="PTHR43124:SF3">
    <property type="entry name" value="CHLORAMPHENICOL EFFLUX PUMP RV0191"/>
    <property type="match status" value="1"/>
</dbReference>
<dbReference type="Proteomes" id="UP001183817">
    <property type="component" value="Unassembled WGS sequence"/>
</dbReference>
<dbReference type="SUPFAM" id="SSF103473">
    <property type="entry name" value="MFS general substrate transporter"/>
    <property type="match status" value="1"/>
</dbReference>
<feature type="transmembrane region" description="Helical" evidence="6">
    <location>
        <begin position="356"/>
        <end position="376"/>
    </location>
</feature>
<feature type="transmembrane region" description="Helical" evidence="6">
    <location>
        <begin position="169"/>
        <end position="192"/>
    </location>
</feature>
<feature type="transmembrane region" description="Helical" evidence="6">
    <location>
        <begin position="204"/>
        <end position="228"/>
    </location>
</feature>
<evidence type="ECO:0000313" key="8">
    <source>
        <dbReference type="EMBL" id="MDR7358089.1"/>
    </source>
</evidence>
<comment type="caution">
    <text evidence="8">The sequence shown here is derived from an EMBL/GenBank/DDBJ whole genome shotgun (WGS) entry which is preliminary data.</text>
</comment>
<sequence length="392" mass="40762">MSEDSTESVGAIPDPVLRSIGFLAFFDRFATPPMLVALATFTDLSLSQAVQLVAVYALFYAFGQPLWGFLSDRFGRLTVLRLALIGAVLGAVASTLFISYVPLLVARAFSGFMFGALYPTLLTLLGDTRTGIDRARGLSDLQIYSSLGATLATLGAGAVATFLDWRLVFGIPALGAAAILFALAKVSAVPVVRGRFQLRRAFTVAAVGVYVIALMEGMVLLGALTYIVPALQHAGVGIGVAGLLATGYAVGVIFGARAMKKLVHRFSRTQLICAGGSVLTVACGISMLWPVPAVVTVTATLIGVANAVMHSSMQGWATDVAPQARATTVSLFAASLFLGGSLGNFATATLAETGDYAAIFGYGLLLSALLTTAATFGHTAWNRRHAEPATLG</sequence>